<dbReference type="RefSeq" id="WP_201674197.1">
    <property type="nucleotide sequence ID" value="NZ_JAEQNE010000002.1"/>
</dbReference>
<gene>
    <name evidence="1" type="ORF">JJ685_10565</name>
</gene>
<organism evidence="1 2">
    <name type="scientific">Ramlibacter monticola</name>
    <dbReference type="NCBI Taxonomy" id="1926872"/>
    <lineage>
        <taxon>Bacteria</taxon>
        <taxon>Pseudomonadati</taxon>
        <taxon>Pseudomonadota</taxon>
        <taxon>Betaproteobacteria</taxon>
        <taxon>Burkholderiales</taxon>
        <taxon>Comamonadaceae</taxon>
        <taxon>Ramlibacter</taxon>
    </lineage>
</organism>
<dbReference type="SUPFAM" id="SSF46955">
    <property type="entry name" value="Putative DNA-binding domain"/>
    <property type="match status" value="1"/>
</dbReference>
<dbReference type="Gene3D" id="1.10.238.160">
    <property type="match status" value="1"/>
</dbReference>
<dbReference type="AlphaFoldDB" id="A0A937CU21"/>
<dbReference type="Proteomes" id="UP000599109">
    <property type="component" value="Unassembled WGS sequence"/>
</dbReference>
<protein>
    <submittedName>
        <fullName evidence="1">Helix-turn-helix domain-containing protein</fullName>
    </submittedName>
</protein>
<comment type="caution">
    <text evidence="1">The sequence shown here is derived from an EMBL/GenBank/DDBJ whole genome shotgun (WGS) entry which is preliminary data.</text>
</comment>
<reference evidence="1 2" key="1">
    <citation type="journal article" date="2017" name="Int. J. Syst. Evol. Microbiol.">
        <title>Ramlibacter monticola sp. nov., isolated from forest soil.</title>
        <authorList>
            <person name="Chaudhary D.K."/>
            <person name="Kim J."/>
        </authorList>
    </citation>
    <scope>NUCLEOTIDE SEQUENCE [LARGE SCALE GENOMIC DNA]</scope>
    <source>
        <strain evidence="1 2">KACC 19175</strain>
    </source>
</reference>
<sequence>MRAHLVDRLLPLMARGLNYRVLHIPFKPMEQIVGCIGKSEVAKKIGVKIRKLEYMIREGEFPPGVQIGKSLQWLEEVVDAWLERAFAPQREWMRNGSVVSEGGTAECAPGLAPVTPQAPTAAVEAVNSGARVITTALSAAGVPAPVRLV</sequence>
<name>A0A937CU21_9BURK</name>
<evidence type="ECO:0000313" key="1">
    <source>
        <dbReference type="EMBL" id="MBL0391577.1"/>
    </source>
</evidence>
<accession>A0A937CU21</accession>
<keyword evidence="2" id="KW-1185">Reference proteome</keyword>
<proteinExistence type="predicted"/>
<dbReference type="EMBL" id="JAEQNE010000002">
    <property type="protein sequence ID" value="MBL0391577.1"/>
    <property type="molecule type" value="Genomic_DNA"/>
</dbReference>
<evidence type="ECO:0000313" key="2">
    <source>
        <dbReference type="Proteomes" id="UP000599109"/>
    </source>
</evidence>
<dbReference type="InterPro" id="IPR009061">
    <property type="entry name" value="DNA-bd_dom_put_sf"/>
</dbReference>